<name>A0A517M5T8_9BACT</name>
<protein>
    <submittedName>
        <fullName evidence="2">Uncharacterized protein</fullName>
    </submittedName>
</protein>
<keyword evidence="3" id="KW-1185">Reference proteome</keyword>
<evidence type="ECO:0000313" key="2">
    <source>
        <dbReference type="EMBL" id="QDS90231.1"/>
    </source>
</evidence>
<keyword evidence="1" id="KW-0472">Membrane</keyword>
<sequence>MQAALSKAVTSLQSSWIVWGSLNLIALTLLILTLLAVLAFALIGGAAFDSFRSSFPMG</sequence>
<evidence type="ECO:0000256" key="1">
    <source>
        <dbReference type="SAM" id="Phobius"/>
    </source>
</evidence>
<proteinExistence type="predicted"/>
<dbReference type="EMBL" id="CP036261">
    <property type="protein sequence ID" value="QDS90231.1"/>
    <property type="molecule type" value="Genomic_DNA"/>
</dbReference>
<keyword evidence="1" id="KW-0812">Transmembrane</keyword>
<dbReference type="Proteomes" id="UP000319557">
    <property type="component" value="Chromosome"/>
</dbReference>
<organism evidence="2 3">
    <name type="scientific">Rosistilla ulvae</name>
    <dbReference type="NCBI Taxonomy" id="1930277"/>
    <lineage>
        <taxon>Bacteria</taxon>
        <taxon>Pseudomonadati</taxon>
        <taxon>Planctomycetota</taxon>
        <taxon>Planctomycetia</taxon>
        <taxon>Pirellulales</taxon>
        <taxon>Pirellulaceae</taxon>
        <taxon>Rosistilla</taxon>
    </lineage>
</organism>
<accession>A0A517M5T8</accession>
<dbReference type="KEGG" id="ruv:EC9_44380"/>
<gene>
    <name evidence="2" type="ORF">EC9_44380</name>
</gene>
<feature type="transmembrane region" description="Helical" evidence="1">
    <location>
        <begin position="24"/>
        <end position="48"/>
    </location>
</feature>
<evidence type="ECO:0000313" key="3">
    <source>
        <dbReference type="Proteomes" id="UP000319557"/>
    </source>
</evidence>
<keyword evidence="1" id="KW-1133">Transmembrane helix</keyword>
<dbReference type="AlphaFoldDB" id="A0A517M5T8"/>
<reference evidence="2 3" key="1">
    <citation type="submission" date="2019-02" db="EMBL/GenBank/DDBJ databases">
        <title>Deep-cultivation of Planctomycetes and their phenomic and genomic characterization uncovers novel biology.</title>
        <authorList>
            <person name="Wiegand S."/>
            <person name="Jogler M."/>
            <person name="Boedeker C."/>
            <person name="Pinto D."/>
            <person name="Vollmers J."/>
            <person name="Rivas-Marin E."/>
            <person name="Kohn T."/>
            <person name="Peeters S.H."/>
            <person name="Heuer A."/>
            <person name="Rast P."/>
            <person name="Oberbeckmann S."/>
            <person name="Bunk B."/>
            <person name="Jeske O."/>
            <person name="Meyerdierks A."/>
            <person name="Storesund J.E."/>
            <person name="Kallscheuer N."/>
            <person name="Luecker S."/>
            <person name="Lage O.M."/>
            <person name="Pohl T."/>
            <person name="Merkel B.J."/>
            <person name="Hornburger P."/>
            <person name="Mueller R.-W."/>
            <person name="Bruemmer F."/>
            <person name="Labrenz M."/>
            <person name="Spormann A.M."/>
            <person name="Op den Camp H."/>
            <person name="Overmann J."/>
            <person name="Amann R."/>
            <person name="Jetten M.S.M."/>
            <person name="Mascher T."/>
            <person name="Medema M.H."/>
            <person name="Devos D.P."/>
            <person name="Kaster A.-K."/>
            <person name="Ovreas L."/>
            <person name="Rohde M."/>
            <person name="Galperin M.Y."/>
            <person name="Jogler C."/>
        </authorList>
    </citation>
    <scope>NUCLEOTIDE SEQUENCE [LARGE SCALE GENOMIC DNA]</scope>
    <source>
        <strain evidence="2 3">EC9</strain>
    </source>
</reference>